<dbReference type="SUPFAM" id="SSF55874">
    <property type="entry name" value="ATPase domain of HSP90 chaperone/DNA topoisomerase II/histidine kinase"/>
    <property type="match status" value="1"/>
</dbReference>
<gene>
    <name evidence="7" type="primary">frzE_11</name>
    <name evidence="7" type="ORF">GALL_500450</name>
</gene>
<sequence length="180" mass="19225">MAGGDRLISQTAARLGKEVATLRILGGDDLWVDPQVWRPFLRSLTHVFRNAVVHGIEDPDTRLAQGKSEAGCIECGLQLDAQQLQLSISDDGAGIDLPALRQRAVSAGLLTATQAAGLSAQQTLELIFLDNVSTQQQVTELAGRGVGLAAVRHEARQLKGEVTVHSLTGQGTRLVFTLPR</sequence>
<dbReference type="Gene3D" id="3.30.565.10">
    <property type="entry name" value="Histidine kinase-like ATPase, C-terminal domain"/>
    <property type="match status" value="1"/>
</dbReference>
<dbReference type="GO" id="GO:0004673">
    <property type="term" value="F:protein histidine kinase activity"/>
    <property type="evidence" value="ECO:0007669"/>
    <property type="project" value="UniProtKB-EC"/>
</dbReference>
<keyword evidence="4 7" id="KW-0808">Transferase</keyword>
<evidence type="ECO:0000256" key="1">
    <source>
        <dbReference type="ARBA" id="ARBA00000085"/>
    </source>
</evidence>
<dbReference type="PANTHER" id="PTHR43395:SF8">
    <property type="entry name" value="HISTIDINE KINASE"/>
    <property type="match status" value="1"/>
</dbReference>
<dbReference type="InterPro" id="IPR004358">
    <property type="entry name" value="Sig_transdc_His_kin-like_C"/>
</dbReference>
<dbReference type="PRINTS" id="PR00344">
    <property type="entry name" value="BCTRLSENSOR"/>
</dbReference>
<dbReference type="InterPro" id="IPR051315">
    <property type="entry name" value="Bact_Chemotaxis_CheA"/>
</dbReference>
<evidence type="ECO:0000259" key="6">
    <source>
        <dbReference type="PROSITE" id="PS50109"/>
    </source>
</evidence>
<accession>A0A1J5PXL8</accession>
<evidence type="ECO:0000256" key="2">
    <source>
        <dbReference type="ARBA" id="ARBA00012438"/>
    </source>
</evidence>
<dbReference type="AlphaFoldDB" id="A0A1J5PXL8"/>
<dbReference type="EMBL" id="MLJW01005352">
    <property type="protein sequence ID" value="OIQ68365.1"/>
    <property type="molecule type" value="Genomic_DNA"/>
</dbReference>
<evidence type="ECO:0000256" key="5">
    <source>
        <dbReference type="ARBA" id="ARBA00022777"/>
    </source>
</evidence>
<keyword evidence="3" id="KW-0597">Phosphoprotein</keyword>
<dbReference type="SMART" id="SM00387">
    <property type="entry name" value="HATPase_c"/>
    <property type="match status" value="1"/>
</dbReference>
<dbReference type="Pfam" id="PF02518">
    <property type="entry name" value="HATPase_c"/>
    <property type="match status" value="1"/>
</dbReference>
<name>A0A1J5PXL8_9ZZZZ</name>
<dbReference type="EC" id="2.7.13.3" evidence="2"/>
<dbReference type="PANTHER" id="PTHR43395">
    <property type="entry name" value="SENSOR HISTIDINE KINASE CHEA"/>
    <property type="match status" value="1"/>
</dbReference>
<evidence type="ECO:0000256" key="3">
    <source>
        <dbReference type="ARBA" id="ARBA00022553"/>
    </source>
</evidence>
<dbReference type="FunFam" id="3.30.565.10:FF:000016">
    <property type="entry name" value="Chemotaxis protein CheA, putative"/>
    <property type="match status" value="1"/>
</dbReference>
<dbReference type="InterPro" id="IPR003594">
    <property type="entry name" value="HATPase_dom"/>
</dbReference>
<evidence type="ECO:0000313" key="7">
    <source>
        <dbReference type="EMBL" id="OIQ68365.1"/>
    </source>
</evidence>
<feature type="domain" description="Histidine kinase" evidence="6">
    <location>
        <begin position="44"/>
        <end position="180"/>
    </location>
</feature>
<comment type="catalytic activity">
    <reaction evidence="1">
        <text>ATP + protein L-histidine = ADP + protein N-phospho-L-histidine.</text>
        <dbReference type="EC" id="2.7.13.3"/>
    </reaction>
</comment>
<proteinExistence type="predicted"/>
<dbReference type="PROSITE" id="PS50109">
    <property type="entry name" value="HIS_KIN"/>
    <property type="match status" value="1"/>
</dbReference>
<comment type="caution">
    <text evidence="7">The sequence shown here is derived from an EMBL/GenBank/DDBJ whole genome shotgun (WGS) entry which is preliminary data.</text>
</comment>
<dbReference type="InterPro" id="IPR005467">
    <property type="entry name" value="His_kinase_dom"/>
</dbReference>
<organism evidence="7">
    <name type="scientific">mine drainage metagenome</name>
    <dbReference type="NCBI Taxonomy" id="410659"/>
    <lineage>
        <taxon>unclassified sequences</taxon>
        <taxon>metagenomes</taxon>
        <taxon>ecological metagenomes</taxon>
    </lineage>
</organism>
<evidence type="ECO:0000256" key="4">
    <source>
        <dbReference type="ARBA" id="ARBA00022679"/>
    </source>
</evidence>
<protein>
    <recommendedName>
        <fullName evidence="2">histidine kinase</fullName>
        <ecNumber evidence="2">2.7.13.3</ecNumber>
    </recommendedName>
</protein>
<keyword evidence="5" id="KW-0418">Kinase</keyword>
<dbReference type="InterPro" id="IPR036890">
    <property type="entry name" value="HATPase_C_sf"/>
</dbReference>
<reference evidence="7" key="1">
    <citation type="submission" date="2016-10" db="EMBL/GenBank/DDBJ databases">
        <title>Sequence of Gallionella enrichment culture.</title>
        <authorList>
            <person name="Poehlein A."/>
            <person name="Muehling M."/>
            <person name="Daniel R."/>
        </authorList>
    </citation>
    <scope>NUCLEOTIDE SEQUENCE</scope>
</reference>